<feature type="region of interest" description="Disordered" evidence="1">
    <location>
        <begin position="137"/>
        <end position="173"/>
    </location>
</feature>
<accession>A0AAD5RH00</accession>
<evidence type="ECO:0000313" key="3">
    <source>
        <dbReference type="Proteomes" id="UP001201980"/>
    </source>
</evidence>
<proteinExistence type="predicted"/>
<dbReference type="Proteomes" id="UP001201980">
    <property type="component" value="Unassembled WGS sequence"/>
</dbReference>
<comment type="caution">
    <text evidence="2">The sequence shown here is derived from an EMBL/GenBank/DDBJ whole genome shotgun (WGS) entry which is preliminary data.</text>
</comment>
<organism evidence="2 3">
    <name type="scientific">Zalerion maritima</name>
    <dbReference type="NCBI Taxonomy" id="339359"/>
    <lineage>
        <taxon>Eukaryota</taxon>
        <taxon>Fungi</taxon>
        <taxon>Dikarya</taxon>
        <taxon>Ascomycota</taxon>
        <taxon>Pezizomycotina</taxon>
        <taxon>Sordariomycetes</taxon>
        <taxon>Lulworthiomycetidae</taxon>
        <taxon>Lulworthiales</taxon>
        <taxon>Lulworthiaceae</taxon>
        <taxon>Zalerion</taxon>
    </lineage>
</organism>
<feature type="region of interest" description="Disordered" evidence="1">
    <location>
        <begin position="885"/>
        <end position="1107"/>
    </location>
</feature>
<protein>
    <submittedName>
        <fullName evidence="2">Uncharacterized protein</fullName>
    </submittedName>
</protein>
<keyword evidence="3" id="KW-1185">Reference proteome</keyword>
<feature type="compositionally biased region" description="Basic and acidic residues" evidence="1">
    <location>
        <begin position="924"/>
        <end position="944"/>
    </location>
</feature>
<feature type="compositionally biased region" description="Pro residues" evidence="1">
    <location>
        <begin position="950"/>
        <end position="961"/>
    </location>
</feature>
<feature type="compositionally biased region" description="Low complexity" evidence="1">
    <location>
        <begin position="18"/>
        <end position="30"/>
    </location>
</feature>
<feature type="region of interest" description="Disordered" evidence="1">
    <location>
        <begin position="1"/>
        <end position="30"/>
    </location>
</feature>
<gene>
    <name evidence="2" type="ORF">MKZ38_008908</name>
</gene>
<evidence type="ECO:0000256" key="1">
    <source>
        <dbReference type="SAM" id="MobiDB-lite"/>
    </source>
</evidence>
<name>A0AAD5RH00_9PEZI</name>
<dbReference type="EMBL" id="JAKWBI020000643">
    <property type="protein sequence ID" value="KAJ2893218.1"/>
    <property type="molecule type" value="Genomic_DNA"/>
</dbReference>
<feature type="compositionally biased region" description="Basic and acidic residues" evidence="1">
    <location>
        <begin position="1013"/>
        <end position="1025"/>
    </location>
</feature>
<dbReference type="AlphaFoldDB" id="A0AAD5RH00"/>
<reference evidence="2" key="1">
    <citation type="submission" date="2022-07" db="EMBL/GenBank/DDBJ databases">
        <title>Draft genome sequence of Zalerion maritima ATCC 34329, a (micro)plastics degrading marine fungus.</title>
        <authorList>
            <person name="Paco A."/>
            <person name="Goncalves M.F.M."/>
            <person name="Rocha-Santos T.A.P."/>
            <person name="Alves A."/>
        </authorList>
    </citation>
    <scope>NUCLEOTIDE SEQUENCE</scope>
    <source>
        <strain evidence="2">ATCC 34329</strain>
    </source>
</reference>
<evidence type="ECO:0000313" key="2">
    <source>
        <dbReference type="EMBL" id="KAJ2893218.1"/>
    </source>
</evidence>
<sequence>MKLLPRPSSPTNSNMYRSPSETSASAATNTTAAHVKKWRFGKALSRIHSGSLRESKINTSDFDVESATPLSPAVTGTDAQAGVSAADDASYRQLRECVHKVKHAKSSSCDTFYKEYAKVRDQCNTICKSLLTQQAKTASSRLNRESTMESIDEDGPAPQSPAPAKTGTSVSGMTERFLGAPGMLRRGSSLDSPSIPCGLDQRSSFSGSSTPDPVKFLNGPALTSSVSAGAKDPASMAANVNVAWLAAIRGWNNCLEALSESLRKSLADTYKQYEANASQDRVDKLFNDKRFRRHAIESMRHASVYKMLSASPDFWPKYSIRFRNYEKVREDLLEIRALLQAGESGIAPDRMIREIAITPRGDTILEFSNTTAVDPQPVCRFRVSSHMLAETSPIFARMFTGNYDSFNLDDDEEDDIMNDLPPPPAEFVCKDGSKTKLFRMPQYEVNEKDSLSTLLHAAHIHNDKIPRDIPFTQFVAIANACLRYKCTSPLEMVVEHRWLPQWMHRASDEMPDGLLLVSFVFGLRTLFTRMTKTAIMNLTSEEVLQEKRWPQKIKDKIWAVRSAKIAQVQACCAYSVEEYIRPPAPSPSAAPNGLNGGSGGAVNDNEGLPLSSTPRCPKGSHWCDATNLGWMLLVYNEMQMLNTVMKPSILNQDAPRAPRSLSQMVNTLSKAGSAPLPVHTGAACDPAPAFRSAIHDIYNSVSGLTLYDISGSRHGWALSRHKADEPQVVLEQLLFDGDSPQSRKQLVGLWSMSETLQLRIFKEMDILEDLHAAARINKAWYETFKANELALMRAILRADRRRVATPAPKLSFTTAASAAAISHDNKVLKAHADAMKIGGNFNRSGSGRPSEDDFEEESIMIDEEEEDDDDDEIEVVFDYLSTATERTATSPPPAKHHHKGTPPPPSKYKSSKRPAFWDGYTGRGLEKPEVFNGMTREEAERILWPDDAPFSPPRAVSPPSQPSKSICPPHFPPTNRHDGIENTRENGDSSGGREKFRATDCEAMTELKSLAFIEDKKLRDEQDRKLRGKEKKPEVITAGGMNGTDPRGHRGKERVGRSEPPPHPQGHAQAQPSSPGRVVPPQRSDSARPTETGESSTPPWFRRSDTM</sequence>
<feature type="region of interest" description="Disordered" evidence="1">
    <location>
        <begin position="586"/>
        <end position="611"/>
    </location>
</feature>
<feature type="compositionally biased region" description="Polar residues" evidence="1">
    <location>
        <begin position="1083"/>
        <end position="1098"/>
    </location>
</feature>
<feature type="compositionally biased region" description="Basic and acidic residues" evidence="1">
    <location>
        <begin position="975"/>
        <end position="1000"/>
    </location>
</feature>